<dbReference type="Gene3D" id="3.30.70.20">
    <property type="match status" value="1"/>
</dbReference>
<evidence type="ECO:0000313" key="9">
    <source>
        <dbReference type="EMBL" id="PKB41393.1"/>
    </source>
</evidence>
<proteinExistence type="predicted"/>
<evidence type="ECO:0000256" key="2">
    <source>
        <dbReference type="ARBA" id="ARBA00022448"/>
    </source>
</evidence>
<dbReference type="AlphaFoldDB" id="A0A852W854"/>
<dbReference type="SUPFAM" id="SSF54862">
    <property type="entry name" value="4Fe-4S ferredoxins"/>
    <property type="match status" value="1"/>
</dbReference>
<evidence type="ECO:0000256" key="4">
    <source>
        <dbReference type="ARBA" id="ARBA00022982"/>
    </source>
</evidence>
<dbReference type="PANTHER" id="PTHR36923">
    <property type="entry name" value="FERREDOXIN"/>
    <property type="match status" value="1"/>
</dbReference>
<accession>A0A852W854</accession>
<evidence type="ECO:0000256" key="5">
    <source>
        <dbReference type="ARBA" id="ARBA00023004"/>
    </source>
</evidence>
<gene>
    <name evidence="9" type="ORF">ATL51_0057</name>
    <name evidence="8" type="ORF">HDA37_005721</name>
</gene>
<dbReference type="PANTHER" id="PTHR36923:SF3">
    <property type="entry name" value="FERREDOXIN"/>
    <property type="match status" value="1"/>
</dbReference>
<keyword evidence="7" id="KW-0003">3Fe-4S</keyword>
<reference evidence="8 11" key="1">
    <citation type="submission" date="2020-07" db="EMBL/GenBank/DDBJ databases">
        <title>Sequencing the genomes of 1000 actinobacteria strains.</title>
        <authorList>
            <person name="Klenk H.-P."/>
        </authorList>
    </citation>
    <scope>NUCLEOTIDE SEQUENCE [LARGE SCALE GENOMIC DNA]</scope>
    <source>
        <strain evidence="9 10">DSM 44104</strain>
        <strain evidence="8 11">DSM 44749</strain>
    </source>
</reference>
<keyword evidence="5" id="KW-0408">Iron</keyword>
<organism evidence="8 11">
    <name type="scientific">Pseudonocardia alni</name>
    <name type="common">Amycolata alni</name>
    <dbReference type="NCBI Taxonomy" id="33907"/>
    <lineage>
        <taxon>Bacteria</taxon>
        <taxon>Bacillati</taxon>
        <taxon>Actinomycetota</taxon>
        <taxon>Actinomycetes</taxon>
        <taxon>Pseudonocardiales</taxon>
        <taxon>Pseudonocardiaceae</taxon>
        <taxon>Pseudonocardia</taxon>
    </lineage>
</organism>
<dbReference type="Pfam" id="PF13459">
    <property type="entry name" value="Fer4_15"/>
    <property type="match status" value="1"/>
</dbReference>
<dbReference type="RefSeq" id="WP_100877179.1">
    <property type="nucleotide sequence ID" value="NZ_JACCCZ010000002.1"/>
</dbReference>
<protein>
    <submittedName>
        <fullName evidence="8">Ferredoxin</fullName>
    </submittedName>
</protein>
<dbReference type="InterPro" id="IPR051269">
    <property type="entry name" value="Fe-S_cluster_ET"/>
</dbReference>
<dbReference type="GO" id="GO:0046872">
    <property type="term" value="F:metal ion binding"/>
    <property type="evidence" value="ECO:0007669"/>
    <property type="project" value="UniProtKB-KW"/>
</dbReference>
<dbReference type="GO" id="GO:0051538">
    <property type="term" value="F:3 iron, 4 sulfur cluster binding"/>
    <property type="evidence" value="ECO:0007669"/>
    <property type="project" value="UniProtKB-KW"/>
</dbReference>
<evidence type="ECO:0000256" key="7">
    <source>
        <dbReference type="ARBA" id="ARBA00023291"/>
    </source>
</evidence>
<name>A0A852W854_PSEA5</name>
<evidence type="ECO:0000256" key="6">
    <source>
        <dbReference type="ARBA" id="ARBA00023014"/>
    </source>
</evidence>
<comment type="caution">
    <text evidence="8">The sequence shown here is derived from an EMBL/GenBank/DDBJ whole genome shotgun (WGS) entry which is preliminary data.</text>
</comment>
<sequence length="64" mass="7024">MLEVRVDYNRCTGHGLCELEAEDVFEVGSDGVVHLQTDQPAEEHREQIRSAAAVCPTAALTLLE</sequence>
<dbReference type="Proteomes" id="UP000232453">
    <property type="component" value="Unassembled WGS sequence"/>
</dbReference>
<keyword evidence="6" id="KW-0411">Iron-sulfur</keyword>
<evidence type="ECO:0000256" key="1">
    <source>
        <dbReference type="ARBA" id="ARBA00001927"/>
    </source>
</evidence>
<keyword evidence="2" id="KW-0813">Transport</keyword>
<dbReference type="EMBL" id="PHUJ01000001">
    <property type="protein sequence ID" value="PKB41393.1"/>
    <property type="molecule type" value="Genomic_DNA"/>
</dbReference>
<dbReference type="Proteomes" id="UP000549695">
    <property type="component" value="Unassembled WGS sequence"/>
</dbReference>
<dbReference type="GeneID" id="98055271"/>
<evidence type="ECO:0000313" key="8">
    <source>
        <dbReference type="EMBL" id="NYG05367.1"/>
    </source>
</evidence>
<evidence type="ECO:0000313" key="11">
    <source>
        <dbReference type="Proteomes" id="UP000549695"/>
    </source>
</evidence>
<accession>A0AA44UV40</accession>
<comment type="cofactor">
    <cofactor evidence="1">
        <name>[3Fe-4S] cluster</name>
        <dbReference type="ChEBI" id="CHEBI:21137"/>
    </cofactor>
</comment>
<evidence type="ECO:0000313" key="10">
    <source>
        <dbReference type="Proteomes" id="UP000232453"/>
    </source>
</evidence>
<keyword evidence="3" id="KW-0479">Metal-binding</keyword>
<keyword evidence="11" id="KW-1185">Reference proteome</keyword>
<evidence type="ECO:0000256" key="3">
    <source>
        <dbReference type="ARBA" id="ARBA00022723"/>
    </source>
</evidence>
<keyword evidence="4" id="KW-0249">Electron transport</keyword>
<dbReference type="EMBL" id="JACCCZ010000002">
    <property type="protein sequence ID" value="NYG05367.1"/>
    <property type="molecule type" value="Genomic_DNA"/>
</dbReference>